<protein>
    <submittedName>
        <fullName evidence="3">Uncharacterized protein</fullName>
    </submittedName>
</protein>
<feature type="chain" id="PRO_5034195852" evidence="2">
    <location>
        <begin position="18"/>
        <end position="461"/>
    </location>
</feature>
<dbReference type="EMBL" id="WNWS01000066">
    <property type="protein sequence ID" value="KAE9983158.1"/>
    <property type="molecule type" value="Genomic_DNA"/>
</dbReference>
<dbReference type="Proteomes" id="UP000447873">
    <property type="component" value="Unassembled WGS sequence"/>
</dbReference>
<dbReference type="AlphaFoldDB" id="A0A8H3V8L0"/>
<comment type="caution">
    <text evidence="3">The sequence shown here is derived from an EMBL/GenBank/DDBJ whole genome shotgun (WGS) entry which is preliminary data.</text>
</comment>
<accession>A0A8H3V8L0</accession>
<evidence type="ECO:0000313" key="4">
    <source>
        <dbReference type="Proteomes" id="UP000447873"/>
    </source>
</evidence>
<dbReference type="OrthoDB" id="3935275at2759"/>
<evidence type="ECO:0000256" key="2">
    <source>
        <dbReference type="SAM" id="SignalP"/>
    </source>
</evidence>
<organism evidence="3 4">
    <name type="scientific">Venturia inaequalis</name>
    <name type="common">Apple scab fungus</name>
    <dbReference type="NCBI Taxonomy" id="5025"/>
    <lineage>
        <taxon>Eukaryota</taxon>
        <taxon>Fungi</taxon>
        <taxon>Dikarya</taxon>
        <taxon>Ascomycota</taxon>
        <taxon>Pezizomycotina</taxon>
        <taxon>Dothideomycetes</taxon>
        <taxon>Pleosporomycetidae</taxon>
        <taxon>Venturiales</taxon>
        <taxon>Venturiaceae</taxon>
        <taxon>Venturia</taxon>
    </lineage>
</organism>
<feature type="signal peptide" evidence="2">
    <location>
        <begin position="1"/>
        <end position="17"/>
    </location>
</feature>
<reference evidence="3 4" key="1">
    <citation type="submission" date="2018-12" db="EMBL/GenBank/DDBJ databases">
        <title>Venturia inaequalis Genome Resource.</title>
        <authorList>
            <person name="Lichtner F.J."/>
        </authorList>
    </citation>
    <scope>NUCLEOTIDE SEQUENCE [LARGE SCALE GENOMIC DNA]</scope>
    <source>
        <strain evidence="3 4">120213</strain>
    </source>
</reference>
<gene>
    <name evidence="3" type="ORF">EG328_010242</name>
</gene>
<sequence>MALRAFLLSSLAAATLALPSYSSSYHSAVEHQNQYGRRDGPGGHGGDSMAGASHGAGEKKPGGMGDSISDKIMQSPYMQPMYNAMSGMFPTMGYVQRNLDQPSLFKQAGAKKATILFGPYDLVTAGERAQKPNPSVMAMDPGATSFLNKVDFPKDITLLDAVVSLVYEDGSPANVSNGVYNHHIAFQDSAKKPTAMVACPGQAPKSSIPLSVFVGVGEDGNSFNYAPNLPDFDGGYYIGPDHSISTVSELINSTNEKKRVFAKVEFNYVQGKRKYDVSSVITSVTQCDGASSAIRPPPGVKVFSVKSKDLTIASDGVIFAVRGHLHDGGDYVGLSINGQELCQSKGIYKGGKPDAFNQTSRPTLSDMSTCQDQIPVKKGDIMTIIAKYDLENHPVREQTGGGEAEEMGLAMFSFAALTPTEPEPQGGGKWSSLYGMLQGGVKALAPAPAKTPATAPVTPSA</sequence>
<feature type="region of interest" description="Disordered" evidence="1">
    <location>
        <begin position="29"/>
        <end position="70"/>
    </location>
</feature>
<evidence type="ECO:0000313" key="3">
    <source>
        <dbReference type="EMBL" id="KAE9983158.1"/>
    </source>
</evidence>
<keyword evidence="2" id="KW-0732">Signal</keyword>
<name>A0A8H3V8L0_VENIN</name>
<evidence type="ECO:0000256" key="1">
    <source>
        <dbReference type="SAM" id="MobiDB-lite"/>
    </source>
</evidence>
<proteinExistence type="predicted"/>